<dbReference type="Pfam" id="PF20151">
    <property type="entry name" value="DUF6533"/>
    <property type="match status" value="1"/>
</dbReference>
<dbReference type="Proteomes" id="UP000807353">
    <property type="component" value="Unassembled WGS sequence"/>
</dbReference>
<evidence type="ECO:0000313" key="4">
    <source>
        <dbReference type="Proteomes" id="UP000807353"/>
    </source>
</evidence>
<keyword evidence="4" id="KW-1185">Reference proteome</keyword>
<evidence type="ECO:0000259" key="2">
    <source>
        <dbReference type="Pfam" id="PF20151"/>
    </source>
</evidence>
<feature type="transmembrane region" description="Helical" evidence="1">
    <location>
        <begin position="180"/>
        <end position="200"/>
    </location>
</feature>
<name>A0A9P5Y2K1_9AGAR</name>
<dbReference type="AlphaFoldDB" id="A0A9P5Y2K1"/>
<keyword evidence="1" id="KW-0812">Transmembrane</keyword>
<reference evidence="3" key="1">
    <citation type="submission" date="2020-11" db="EMBL/GenBank/DDBJ databases">
        <authorList>
            <consortium name="DOE Joint Genome Institute"/>
            <person name="Ahrendt S."/>
            <person name="Riley R."/>
            <person name="Andreopoulos W."/>
            <person name="Labutti K."/>
            <person name="Pangilinan J."/>
            <person name="Ruiz-Duenas F.J."/>
            <person name="Barrasa J.M."/>
            <person name="Sanchez-Garcia M."/>
            <person name="Camarero S."/>
            <person name="Miyauchi S."/>
            <person name="Serrano A."/>
            <person name="Linde D."/>
            <person name="Babiker R."/>
            <person name="Drula E."/>
            <person name="Ayuso-Fernandez I."/>
            <person name="Pacheco R."/>
            <person name="Padilla G."/>
            <person name="Ferreira P."/>
            <person name="Barriuso J."/>
            <person name="Kellner H."/>
            <person name="Castanera R."/>
            <person name="Alfaro M."/>
            <person name="Ramirez L."/>
            <person name="Pisabarro A.G."/>
            <person name="Kuo A."/>
            <person name="Tritt A."/>
            <person name="Lipzen A."/>
            <person name="He G."/>
            <person name="Yan M."/>
            <person name="Ng V."/>
            <person name="Cullen D."/>
            <person name="Martin F."/>
            <person name="Rosso M.-N."/>
            <person name="Henrissat B."/>
            <person name="Hibbett D."/>
            <person name="Martinez A.T."/>
            <person name="Grigoriev I.V."/>
        </authorList>
    </citation>
    <scope>NUCLEOTIDE SEQUENCE</scope>
    <source>
        <strain evidence="3">CBS 247.69</strain>
    </source>
</reference>
<sequence>MRYMLSFLSPRSISDQYYIHVSNVKCLYYPLASLPDYVLQSVDLVALTILLFDHLLTFVDEVKYIWKHKMTFFSALFLANRYFAPIAMICYTVGMTLPYDLQDRIYPKFRPAVAFTIQSAPPIIIAEVLLVFRVYAVYQRNKVILVLLISSLVVQIGIGIYIVIADIDPSNVFNVQGLMIYIHSLVFDSLVAGFLTFGLYQRSKPLVPKMSLAALIIRDGLLYFFVVFGSNTALTIVGLLLHYKFKAVLSNNYYYDWAANTQLKRT</sequence>
<keyword evidence="1" id="KW-1133">Transmembrane helix</keyword>
<gene>
    <name evidence="3" type="ORF">BDZ94DRAFT_1238759</name>
</gene>
<organism evidence="3 4">
    <name type="scientific">Collybia nuda</name>
    <dbReference type="NCBI Taxonomy" id="64659"/>
    <lineage>
        <taxon>Eukaryota</taxon>
        <taxon>Fungi</taxon>
        <taxon>Dikarya</taxon>
        <taxon>Basidiomycota</taxon>
        <taxon>Agaricomycotina</taxon>
        <taxon>Agaricomycetes</taxon>
        <taxon>Agaricomycetidae</taxon>
        <taxon>Agaricales</taxon>
        <taxon>Tricholomatineae</taxon>
        <taxon>Clitocybaceae</taxon>
        <taxon>Collybia</taxon>
    </lineage>
</organism>
<keyword evidence="1" id="KW-0472">Membrane</keyword>
<dbReference type="OrthoDB" id="3242409at2759"/>
<dbReference type="EMBL" id="MU150305">
    <property type="protein sequence ID" value="KAF9460070.1"/>
    <property type="molecule type" value="Genomic_DNA"/>
</dbReference>
<feature type="domain" description="DUF6533" evidence="2">
    <location>
        <begin position="44"/>
        <end position="86"/>
    </location>
</feature>
<feature type="transmembrane region" description="Helical" evidence="1">
    <location>
        <begin position="143"/>
        <end position="164"/>
    </location>
</feature>
<feature type="transmembrane region" description="Helical" evidence="1">
    <location>
        <begin position="221"/>
        <end position="243"/>
    </location>
</feature>
<evidence type="ECO:0000313" key="3">
    <source>
        <dbReference type="EMBL" id="KAF9460070.1"/>
    </source>
</evidence>
<feature type="transmembrane region" description="Helical" evidence="1">
    <location>
        <begin position="114"/>
        <end position="136"/>
    </location>
</feature>
<evidence type="ECO:0000256" key="1">
    <source>
        <dbReference type="SAM" id="Phobius"/>
    </source>
</evidence>
<comment type="caution">
    <text evidence="3">The sequence shown here is derived from an EMBL/GenBank/DDBJ whole genome shotgun (WGS) entry which is preliminary data.</text>
</comment>
<dbReference type="InterPro" id="IPR045340">
    <property type="entry name" value="DUF6533"/>
</dbReference>
<proteinExistence type="predicted"/>
<protein>
    <recommendedName>
        <fullName evidence="2">DUF6533 domain-containing protein</fullName>
    </recommendedName>
</protein>
<accession>A0A9P5Y2K1</accession>
<feature type="transmembrane region" description="Helical" evidence="1">
    <location>
        <begin position="37"/>
        <end position="59"/>
    </location>
</feature>
<feature type="transmembrane region" description="Helical" evidence="1">
    <location>
        <begin position="71"/>
        <end position="94"/>
    </location>
</feature>